<proteinExistence type="predicted"/>
<feature type="compositionally biased region" description="Polar residues" evidence="3">
    <location>
        <begin position="435"/>
        <end position="446"/>
    </location>
</feature>
<feature type="compositionally biased region" description="Acidic residues" evidence="3">
    <location>
        <begin position="49"/>
        <end position="75"/>
    </location>
</feature>
<reference evidence="7 8" key="1">
    <citation type="submission" date="2024-01" db="EMBL/GenBank/DDBJ databases">
        <title>A telomere-to-telomere, gap-free genome of sweet tea (Lithocarpus litseifolius).</title>
        <authorList>
            <person name="Zhou J."/>
        </authorList>
    </citation>
    <scope>NUCLEOTIDE SEQUENCE [LARGE SCALE GENOMIC DNA]</scope>
    <source>
        <strain evidence="7">Zhou-2022a</strain>
        <tissue evidence="7">Leaf</tissue>
    </source>
</reference>
<evidence type="ECO:0000259" key="4">
    <source>
        <dbReference type="Pfam" id="PF00587"/>
    </source>
</evidence>
<feature type="region of interest" description="Disordered" evidence="3">
    <location>
        <begin position="27"/>
        <end position="78"/>
    </location>
</feature>
<dbReference type="PANTHER" id="PTHR11778">
    <property type="entry name" value="SERYL-TRNA SYNTHETASE"/>
    <property type="match status" value="1"/>
</dbReference>
<feature type="domain" description="Aminoacyl-tRNA synthetase class II (G/ P/ S/T)" evidence="4">
    <location>
        <begin position="573"/>
        <end position="670"/>
    </location>
</feature>
<dbReference type="Pfam" id="PF26138">
    <property type="entry name" value="DUF8040"/>
    <property type="match status" value="1"/>
</dbReference>
<dbReference type="Pfam" id="PF00587">
    <property type="entry name" value="tRNA-synt_2b"/>
    <property type="match status" value="1"/>
</dbReference>
<dbReference type="Pfam" id="PF13359">
    <property type="entry name" value="DDE_Tnp_4"/>
    <property type="match status" value="1"/>
</dbReference>
<organism evidence="7 8">
    <name type="scientific">Lithocarpus litseifolius</name>
    <dbReference type="NCBI Taxonomy" id="425828"/>
    <lineage>
        <taxon>Eukaryota</taxon>
        <taxon>Viridiplantae</taxon>
        <taxon>Streptophyta</taxon>
        <taxon>Embryophyta</taxon>
        <taxon>Tracheophyta</taxon>
        <taxon>Spermatophyta</taxon>
        <taxon>Magnoliopsida</taxon>
        <taxon>eudicotyledons</taxon>
        <taxon>Gunneridae</taxon>
        <taxon>Pentapetalae</taxon>
        <taxon>rosids</taxon>
        <taxon>fabids</taxon>
        <taxon>Fagales</taxon>
        <taxon>Fagaceae</taxon>
        <taxon>Lithocarpus</taxon>
    </lineage>
</organism>
<keyword evidence="8" id="KW-1185">Reference proteome</keyword>
<accession>A0AAW2CQC0</accession>
<sequence>MDDYNGTHESGYYTELLMDGDYRNYCDDHDGGDLNDGNYNNVDNNNDGDNNDDDDGESSDSDDDSDSDSNDDDDSNNISNQEFYQLVVVTCEAVVTYFNKYINETPCYDSEQTRWVWVRRCVEGNEKLCYNMFRMKKEVFHTLCRVLQNDYGLQHSRKIRLEKSVAICLLILGHGTCNRMVQEIFQHSGETRSRHFEKMITLLGAHFAAAYVKPSDPTFSEIPSQLQDHPIYWPHFQDCIGAIDGTHVIAHVPTEKSIPYFGRKGYPTQNVTAACDFDMSFTFVLPGWEDAAHNTSIFLVTIRKQSNNFSNPPPSLKYYVVDSGYPMMKGYLAPYKGISYHLQEFRRRGGSPRTRHEKFNHAHSSLQCVIERTFGVWKNKWRIIINMPSFPFRIQILIVSTTMALHNFVRLNDRDDMGFINANRNSISRREHNSEAGSSYEQNSGSLIDPTMAGEDATEMIKTTEENRRSAAEKEAEVREANNDVVRAWGEKRLEPKLKNHVDLVKLLGIAGLKKGADVAGGRGFYLKGDGVRLNQALINFGLDFLEKRGHTLLHTPFFMRKEVVARCAQLAQFDEELYELNLPYQVVSIVSGALNDAASKKYDLEAWFPASQTYRELVSCSNCTDYQARRMETLYGQKKSNEQKKKYVHLLNSTLIATERTMCCIIENYQREDGVEIPEALQEFMGGKTFLPFRN</sequence>
<dbReference type="InterPro" id="IPR018247">
    <property type="entry name" value="EF_Hand_1_Ca_BS"/>
</dbReference>
<feature type="compositionally biased region" description="Low complexity" evidence="3">
    <location>
        <begin position="35"/>
        <end position="48"/>
    </location>
</feature>
<dbReference type="InterPro" id="IPR002317">
    <property type="entry name" value="Ser-tRNA-ligase_type_1"/>
</dbReference>
<comment type="caution">
    <text evidence="7">The sequence shown here is derived from an EMBL/GenBank/DDBJ whole genome shotgun (WGS) entry which is preliminary data.</text>
</comment>
<evidence type="ECO:0000259" key="5">
    <source>
        <dbReference type="Pfam" id="PF13359"/>
    </source>
</evidence>
<name>A0AAW2CQC0_9ROSI</name>
<evidence type="ECO:0000259" key="6">
    <source>
        <dbReference type="Pfam" id="PF26138"/>
    </source>
</evidence>
<evidence type="ECO:0000313" key="8">
    <source>
        <dbReference type="Proteomes" id="UP001459277"/>
    </source>
</evidence>
<evidence type="ECO:0000256" key="1">
    <source>
        <dbReference type="ARBA" id="ARBA00001968"/>
    </source>
</evidence>
<dbReference type="GO" id="GO:0004828">
    <property type="term" value="F:serine-tRNA ligase activity"/>
    <property type="evidence" value="ECO:0007669"/>
    <property type="project" value="InterPro"/>
</dbReference>
<dbReference type="AlphaFoldDB" id="A0AAW2CQC0"/>
<evidence type="ECO:0008006" key="9">
    <source>
        <dbReference type="Google" id="ProtNLM"/>
    </source>
</evidence>
<feature type="region of interest" description="Disordered" evidence="3">
    <location>
        <begin position="430"/>
        <end position="449"/>
    </location>
</feature>
<dbReference type="InterPro" id="IPR027806">
    <property type="entry name" value="HARBI1_dom"/>
</dbReference>
<dbReference type="SUPFAM" id="SSF55681">
    <property type="entry name" value="Class II aaRS and biotin synthetases"/>
    <property type="match status" value="2"/>
</dbReference>
<evidence type="ECO:0000256" key="3">
    <source>
        <dbReference type="SAM" id="MobiDB-lite"/>
    </source>
</evidence>
<dbReference type="GO" id="GO:0006434">
    <property type="term" value="P:seryl-tRNA aminoacylation"/>
    <property type="evidence" value="ECO:0007669"/>
    <property type="project" value="InterPro"/>
</dbReference>
<dbReference type="GO" id="GO:0046872">
    <property type="term" value="F:metal ion binding"/>
    <property type="evidence" value="ECO:0007669"/>
    <property type="project" value="UniProtKB-KW"/>
</dbReference>
<dbReference type="EMBL" id="JAZDWU010000005">
    <property type="protein sequence ID" value="KAL0000401.1"/>
    <property type="molecule type" value="Genomic_DNA"/>
</dbReference>
<feature type="domain" description="DDE Tnp4" evidence="5">
    <location>
        <begin position="243"/>
        <end position="407"/>
    </location>
</feature>
<dbReference type="PROSITE" id="PS00018">
    <property type="entry name" value="EF_HAND_1"/>
    <property type="match status" value="1"/>
</dbReference>
<dbReference type="InterPro" id="IPR058353">
    <property type="entry name" value="DUF8040"/>
</dbReference>
<keyword evidence="2" id="KW-0479">Metal-binding</keyword>
<dbReference type="GO" id="GO:0005524">
    <property type="term" value="F:ATP binding"/>
    <property type="evidence" value="ECO:0007669"/>
    <property type="project" value="InterPro"/>
</dbReference>
<dbReference type="Proteomes" id="UP001459277">
    <property type="component" value="Unassembled WGS sequence"/>
</dbReference>
<dbReference type="Gene3D" id="3.30.930.10">
    <property type="entry name" value="Bira Bifunctional Protein, Domain 2"/>
    <property type="match status" value="2"/>
</dbReference>
<comment type="cofactor">
    <cofactor evidence="1">
        <name>a divalent metal cation</name>
        <dbReference type="ChEBI" id="CHEBI:60240"/>
    </cofactor>
</comment>
<evidence type="ECO:0000256" key="2">
    <source>
        <dbReference type="ARBA" id="ARBA00022723"/>
    </source>
</evidence>
<gene>
    <name evidence="7" type="ORF">SO802_014182</name>
</gene>
<protein>
    <recommendedName>
        <fullName evidence="9">Seryl-tRNA synthetase</fullName>
    </recommendedName>
</protein>
<feature type="domain" description="DUF8040" evidence="6">
    <location>
        <begin position="110"/>
        <end position="201"/>
    </location>
</feature>
<dbReference type="InterPro" id="IPR045864">
    <property type="entry name" value="aa-tRNA-synth_II/BPL/LPL"/>
</dbReference>
<evidence type="ECO:0000313" key="7">
    <source>
        <dbReference type="EMBL" id="KAL0000401.1"/>
    </source>
</evidence>
<dbReference type="InterPro" id="IPR002314">
    <property type="entry name" value="aa-tRNA-synt_IIb"/>
</dbReference>